<evidence type="ECO:0000313" key="2">
    <source>
        <dbReference type="Proteomes" id="UP000199076"/>
    </source>
</evidence>
<organism evidence="1 2">
    <name type="scientific">Halorientalis regularis</name>
    <dbReference type="NCBI Taxonomy" id="660518"/>
    <lineage>
        <taxon>Archaea</taxon>
        <taxon>Methanobacteriati</taxon>
        <taxon>Methanobacteriota</taxon>
        <taxon>Stenosarchaea group</taxon>
        <taxon>Halobacteria</taxon>
        <taxon>Halobacteriales</taxon>
        <taxon>Haloarculaceae</taxon>
        <taxon>Halorientalis</taxon>
    </lineage>
</organism>
<dbReference type="Proteomes" id="UP000199076">
    <property type="component" value="Unassembled WGS sequence"/>
</dbReference>
<keyword evidence="2" id="KW-1185">Reference proteome</keyword>
<dbReference type="RefSeq" id="WP_092695467.1">
    <property type="nucleotide sequence ID" value="NZ_FNBK01000024.1"/>
</dbReference>
<protein>
    <submittedName>
        <fullName evidence="1">Uncharacterized protein</fullName>
    </submittedName>
</protein>
<dbReference type="AlphaFoldDB" id="A0A1G7TCQ9"/>
<proteinExistence type="predicted"/>
<gene>
    <name evidence="1" type="ORF">SAMN05216218_12449</name>
</gene>
<reference evidence="2" key="1">
    <citation type="submission" date="2016-10" db="EMBL/GenBank/DDBJ databases">
        <authorList>
            <person name="Varghese N."/>
            <person name="Submissions S."/>
        </authorList>
    </citation>
    <scope>NUCLEOTIDE SEQUENCE [LARGE SCALE GENOMIC DNA]</scope>
    <source>
        <strain evidence="2">IBRC-M 10760</strain>
    </source>
</reference>
<accession>A0A1G7TCQ9</accession>
<name>A0A1G7TCQ9_9EURY</name>
<dbReference type="STRING" id="660518.SAMN05216218_12449"/>
<dbReference type="OrthoDB" id="39930at2157"/>
<evidence type="ECO:0000313" key="1">
    <source>
        <dbReference type="EMBL" id="SDG33088.1"/>
    </source>
</evidence>
<dbReference type="EMBL" id="FNBK01000024">
    <property type="protein sequence ID" value="SDG33088.1"/>
    <property type="molecule type" value="Genomic_DNA"/>
</dbReference>
<sequence length="85" mass="9673">MGSVSFRVPDEVKARMEEHDEVNWSAVLRDHIEEELHSLESRNIAHAVATSERLSSAIDADEVATTNTAETIREFRDTRYGEEQT</sequence>